<dbReference type="EMBL" id="HE797040">
    <property type="protein sequence ID" value="CCM01559.1"/>
    <property type="molecule type" value="Genomic_DNA"/>
</dbReference>
<feature type="region of interest" description="Disordered" evidence="2">
    <location>
        <begin position="449"/>
        <end position="576"/>
    </location>
</feature>
<feature type="compositionally biased region" description="Polar residues" evidence="2">
    <location>
        <begin position="324"/>
        <end position="336"/>
    </location>
</feature>
<dbReference type="GeneID" id="24096470"/>
<evidence type="ECO:0000313" key="4">
    <source>
        <dbReference type="Proteomes" id="UP000006352"/>
    </source>
</evidence>
<feature type="compositionally biased region" description="Basic and acidic residues" evidence="2">
    <location>
        <begin position="608"/>
        <end position="627"/>
    </location>
</feature>
<reference evidence="3 4" key="1">
    <citation type="journal article" date="2012" name="Appl. Environ. Microbiol.">
        <title>Short-read sequencing for genomic analysis of the brown rot fungus Fibroporia radiculosa.</title>
        <authorList>
            <person name="Tang J.D."/>
            <person name="Perkins A.D."/>
            <person name="Sonstegard T.S."/>
            <person name="Schroeder S.G."/>
            <person name="Burgess S.C."/>
            <person name="Diehl S.V."/>
        </authorList>
    </citation>
    <scope>NUCLEOTIDE SEQUENCE [LARGE SCALE GENOMIC DNA]</scope>
    <source>
        <strain evidence="3 4">TFFH 294</strain>
    </source>
</reference>
<evidence type="ECO:0000256" key="1">
    <source>
        <dbReference type="SAM" id="Coils"/>
    </source>
</evidence>
<feature type="region of interest" description="Disordered" evidence="2">
    <location>
        <begin position="599"/>
        <end position="643"/>
    </location>
</feature>
<dbReference type="STRING" id="599839.J4H2I0"/>
<feature type="compositionally biased region" description="Acidic residues" evidence="2">
    <location>
        <begin position="421"/>
        <end position="430"/>
    </location>
</feature>
<keyword evidence="1" id="KW-0175">Coiled coil</keyword>
<dbReference type="SMART" id="SM00320">
    <property type="entry name" value="WD40"/>
    <property type="match status" value="4"/>
</dbReference>
<dbReference type="OrthoDB" id="1602884at2759"/>
<feature type="compositionally biased region" description="Low complexity" evidence="2">
    <location>
        <begin position="498"/>
        <end position="529"/>
    </location>
</feature>
<dbReference type="PANTHER" id="PTHR44414">
    <property type="entry name" value="PROTEIN NEDD1"/>
    <property type="match status" value="1"/>
</dbReference>
<dbReference type="InterPro" id="IPR001680">
    <property type="entry name" value="WD40_rpt"/>
</dbReference>
<dbReference type="Gene3D" id="2.130.10.10">
    <property type="entry name" value="YVTN repeat-like/Quinoprotein amine dehydrogenase"/>
    <property type="match status" value="2"/>
</dbReference>
<dbReference type="GO" id="GO:0043015">
    <property type="term" value="F:gamma-tubulin binding"/>
    <property type="evidence" value="ECO:0007669"/>
    <property type="project" value="TreeGrafter"/>
</dbReference>
<dbReference type="RefSeq" id="XP_012180842.1">
    <property type="nucleotide sequence ID" value="XM_012325452.1"/>
</dbReference>
<dbReference type="AlphaFoldDB" id="J4H2I0"/>
<sequence>MLAVAISHSLAILDHAALKRVSSSTPSTLPLDASPTAIFWSSDNSSLTLSSANNVSSYDLSTNVLSTIYLCPSGDDGPITALVSKDRGNTIVFAQGAQVRVLEAHARRIVQTFDAHKTLVVALALANDASLLASASAGAVHVHNLSHGAHTVLRGLPVGAGEVRACAFHPHARTRLLVGAGATLLVYDTTRPSGPVKSITVCKEKSAGDIVAISSSPFSKTLVAVACSGGFISLVDLEKDKGLCRTISVHVPLTSVTFSGEGATLYAGTENGKVFIQDLRSLDKPPKSITINEQGDRVVAMSMQKKLKKEEIAPKPTAVATSRPLAQQDVNKNPQRNMERAADSRKKVATTGSMKARLLSPITARNLSGKGARETRAAPVESPRLARTRGAPPMARKASAGGVTKRVFSPPKSPLGQIASTEDDKEEDPDISVSIENLLSLQTAKAKENVAPTEIGSGSPPMTTSASRPSSSRTSSHSENGKTRTRVSSSASVATLRTRSVSGGSSRSASSSGKSTKSSASGSSSISSIPPVPAVPAAYKAQARSSLTPSPDLPDTELATPITPLPMGKGVNKGKGKMGAMGVLGLGTPEVDKWIRAGEENPSDEEAEPKMEGRRVGFASHGDDGRRSALSGEDRDETDQEVAEEEMCDAGAKLAVQVTPRRTFAGGSDWAPVPSPLRNLANPHPTSPRSHAAADLLQTLLRDAMYDFRQETRTELVGLHLDMLRMGRGLRSELRSVVDEFRGEISSLQEENRRLREENERLRRGY</sequence>
<accession>J4H2I0</accession>
<proteinExistence type="predicted"/>
<dbReference type="InParanoid" id="J4H2I0"/>
<dbReference type="InterPro" id="IPR015943">
    <property type="entry name" value="WD40/YVTN_repeat-like_dom_sf"/>
</dbReference>
<protein>
    <submittedName>
        <fullName evidence="3">Uncharacterized protein</fullName>
    </submittedName>
</protein>
<feature type="coiled-coil region" evidence="1">
    <location>
        <begin position="731"/>
        <end position="765"/>
    </location>
</feature>
<feature type="compositionally biased region" description="Acidic residues" evidence="2">
    <location>
        <begin position="634"/>
        <end position="643"/>
    </location>
</feature>
<dbReference type="SUPFAM" id="SSF50978">
    <property type="entry name" value="WD40 repeat-like"/>
    <property type="match status" value="1"/>
</dbReference>
<feature type="compositionally biased region" description="Low complexity" evidence="2">
    <location>
        <begin position="459"/>
        <end position="478"/>
    </location>
</feature>
<dbReference type="GO" id="GO:0005814">
    <property type="term" value="C:centriole"/>
    <property type="evidence" value="ECO:0007669"/>
    <property type="project" value="TreeGrafter"/>
</dbReference>
<gene>
    <name evidence="3" type="ORF">FIBRA_03618</name>
</gene>
<dbReference type="HOGENOM" id="CLU_020126_0_0_1"/>
<dbReference type="GO" id="GO:0036064">
    <property type="term" value="C:ciliary basal body"/>
    <property type="evidence" value="ECO:0007669"/>
    <property type="project" value="TreeGrafter"/>
</dbReference>
<dbReference type="InterPro" id="IPR036322">
    <property type="entry name" value="WD40_repeat_dom_sf"/>
</dbReference>
<dbReference type="GO" id="GO:0005737">
    <property type="term" value="C:cytoplasm"/>
    <property type="evidence" value="ECO:0007669"/>
    <property type="project" value="TreeGrafter"/>
</dbReference>
<feature type="compositionally biased region" description="Polar residues" evidence="2">
    <location>
        <begin position="486"/>
        <end position="497"/>
    </location>
</feature>
<keyword evidence="4" id="KW-1185">Reference proteome</keyword>
<dbReference type="GO" id="GO:0000922">
    <property type="term" value="C:spindle pole"/>
    <property type="evidence" value="ECO:0007669"/>
    <property type="project" value="TreeGrafter"/>
</dbReference>
<feature type="compositionally biased region" description="Basic and acidic residues" evidence="2">
    <location>
        <begin position="337"/>
        <end position="346"/>
    </location>
</feature>
<evidence type="ECO:0000313" key="3">
    <source>
        <dbReference type="EMBL" id="CCM01559.1"/>
    </source>
</evidence>
<dbReference type="GO" id="GO:0000278">
    <property type="term" value="P:mitotic cell cycle"/>
    <property type="evidence" value="ECO:0007669"/>
    <property type="project" value="TreeGrafter"/>
</dbReference>
<feature type="region of interest" description="Disordered" evidence="2">
    <location>
        <begin position="315"/>
        <end position="430"/>
    </location>
</feature>
<dbReference type="GO" id="GO:0007020">
    <property type="term" value="P:microtubule nucleation"/>
    <property type="evidence" value="ECO:0007669"/>
    <property type="project" value="TreeGrafter"/>
</dbReference>
<dbReference type="Proteomes" id="UP000006352">
    <property type="component" value="Unassembled WGS sequence"/>
</dbReference>
<dbReference type="PANTHER" id="PTHR44414:SF1">
    <property type="entry name" value="PROTEIN NEDD1"/>
    <property type="match status" value="1"/>
</dbReference>
<dbReference type="InterPro" id="IPR052818">
    <property type="entry name" value="NEDD1_Spindle_Assembly"/>
</dbReference>
<evidence type="ECO:0000256" key="2">
    <source>
        <dbReference type="SAM" id="MobiDB-lite"/>
    </source>
</evidence>
<organism evidence="3 4">
    <name type="scientific">Fibroporia radiculosa</name>
    <dbReference type="NCBI Taxonomy" id="599839"/>
    <lineage>
        <taxon>Eukaryota</taxon>
        <taxon>Fungi</taxon>
        <taxon>Dikarya</taxon>
        <taxon>Basidiomycota</taxon>
        <taxon>Agaricomycotina</taxon>
        <taxon>Agaricomycetes</taxon>
        <taxon>Polyporales</taxon>
        <taxon>Fibroporiaceae</taxon>
        <taxon>Fibroporia</taxon>
    </lineage>
</organism>
<name>J4H2I0_9APHY</name>